<dbReference type="EMBL" id="SPLM01000114">
    <property type="protein sequence ID" value="TMW57765.1"/>
    <property type="molecule type" value="Genomic_DNA"/>
</dbReference>
<name>A0A8K1FBZ1_PYTOL</name>
<organism evidence="2 3">
    <name type="scientific">Pythium oligandrum</name>
    <name type="common">Mycoparasitic fungus</name>
    <dbReference type="NCBI Taxonomy" id="41045"/>
    <lineage>
        <taxon>Eukaryota</taxon>
        <taxon>Sar</taxon>
        <taxon>Stramenopiles</taxon>
        <taxon>Oomycota</taxon>
        <taxon>Peronosporomycetes</taxon>
        <taxon>Pythiales</taxon>
        <taxon>Pythiaceae</taxon>
        <taxon>Pythium</taxon>
    </lineage>
</organism>
<protein>
    <submittedName>
        <fullName evidence="2">Uncharacterized protein</fullName>
    </submittedName>
</protein>
<reference evidence="2" key="1">
    <citation type="submission" date="2019-03" db="EMBL/GenBank/DDBJ databases">
        <title>Long read genome sequence of the mycoparasitic Pythium oligandrum ATCC 38472 isolated from sugarbeet rhizosphere.</title>
        <authorList>
            <person name="Gaulin E."/>
        </authorList>
    </citation>
    <scope>NUCLEOTIDE SEQUENCE</scope>
    <source>
        <strain evidence="2">ATCC 38472_TT</strain>
    </source>
</reference>
<feature type="region of interest" description="Disordered" evidence="1">
    <location>
        <begin position="65"/>
        <end position="87"/>
    </location>
</feature>
<dbReference type="OrthoDB" id="129399at2759"/>
<dbReference type="Proteomes" id="UP000794436">
    <property type="component" value="Unassembled WGS sequence"/>
</dbReference>
<evidence type="ECO:0000313" key="3">
    <source>
        <dbReference type="Proteomes" id="UP000794436"/>
    </source>
</evidence>
<gene>
    <name evidence="2" type="ORF">Poli38472_014368</name>
</gene>
<evidence type="ECO:0000313" key="2">
    <source>
        <dbReference type="EMBL" id="TMW57765.1"/>
    </source>
</evidence>
<comment type="caution">
    <text evidence="2">The sequence shown here is derived from an EMBL/GenBank/DDBJ whole genome shotgun (WGS) entry which is preliminary data.</text>
</comment>
<sequence>MTEMTTRLSLADGAVDAKERQTASQVIAPWVKLLWTVLRRRRGDLQPPNDEMTWFQVNWPYTKDQKEHKQDDEDDNDDDACEFFDLDDDGEEQKEATRVKQLQTLELMELLRLAASLGPVQMDGPSRGQHVLEHAKIEANWRRKIGFLFPITTWLYPEVVKELCAWGSTGTRSDQFVQAKASLVALLAETGRTTECVLLPPIRLFAKPKTNADVTVLKDRMDELVGVLERGHCELFRVDGLAIEVDNPSWTALSHLASSRLPVRDLTVRGSVEWEFDSCMTMPPPLARLVESKAVASSSTFGVKTLALSYLLGRDTFAAVCSALRDSQSVRSLSLSCVLQDNATDPVNRRMRWQWFAYAVLSTHATHRIRSLTLSDWILTRDDVTAVGEGLNSADPTSLLVQSTSRTTQSRVVVLPASWSGRLVPVSCGTDPFGVDPVDLFALPEPITVTVIDQATQDAWAHAIVPGIGLCKILREQLPSDGDATQRSAANQALSATIQTLELRFDEINGGETVVSDLLELFKRNPIRKLVISRKSVPLNDTILDPITSGIFPFVEDVKLRCIEMGSLDSLANLYTRGDRLIHSLELHDLNVLEDDSIERFFTVLSDANHPMTRRLDHLDLQFRKTNVGEDEGRARVQSERILVAAGLMLEKNTRLQTCILHVQHHRDFPELSDTFQLTNQRQYIVPFESVCKRAFLSVFRSTASETIKKQRQNDAGSTSRSSKTVPGLDIPLLALIFEFTSGRFTRWVHLAPVTRSIHGY</sequence>
<dbReference type="AlphaFoldDB" id="A0A8K1FBZ1"/>
<evidence type="ECO:0000256" key="1">
    <source>
        <dbReference type="SAM" id="MobiDB-lite"/>
    </source>
</evidence>
<keyword evidence="3" id="KW-1185">Reference proteome</keyword>
<feature type="compositionally biased region" description="Acidic residues" evidence="1">
    <location>
        <begin position="72"/>
        <end position="87"/>
    </location>
</feature>
<accession>A0A8K1FBZ1</accession>
<proteinExistence type="predicted"/>